<protein>
    <submittedName>
        <fullName evidence="6">Haloacid dehalogenase-like hydrolase (HAD superfamily)</fullName>
    </submittedName>
</protein>
<evidence type="ECO:0000256" key="1">
    <source>
        <dbReference type="ARBA" id="ARBA00001946"/>
    </source>
</evidence>
<sequence length="257" mass="27504">MNKEHQKKESRAGSADKAWSVEGRRPLAVFWDMDGTLIDSEPYWHQAEVDLARKHGGDWNTDMGWQVSGKPLPKVAGVMRERGLDLPEDQIPDLLIDGVIAMEERHMPWIEGVRDILADLVEAGIPSILVTTSPRRMAQAVVAKAPDGAFADYVCGDDGLAQKPDPAPYLHAAGLLGITRPDQMVSCLAFEDTLTGITSAVASGATTVAYTGTNPVDTSSGPQFASMNSYAGVTLDDLSALIAKRLEQSGSPAAQTC</sequence>
<dbReference type="CDD" id="cd07505">
    <property type="entry name" value="HAD_BPGM-like"/>
    <property type="match status" value="1"/>
</dbReference>
<evidence type="ECO:0000313" key="7">
    <source>
        <dbReference type="Proteomes" id="UP000033648"/>
    </source>
</evidence>
<dbReference type="SUPFAM" id="SSF56784">
    <property type="entry name" value="HAD-like"/>
    <property type="match status" value="1"/>
</dbReference>
<dbReference type="OrthoDB" id="9797743at2"/>
<keyword evidence="3" id="KW-0479">Metal-binding</keyword>
<dbReference type="PANTHER" id="PTHR46193:SF18">
    <property type="entry name" value="HEXITOL PHOSPHATASE B"/>
    <property type="match status" value="1"/>
</dbReference>
<name>A0A0F4KTR3_9BIFI</name>
<dbReference type="Gene3D" id="1.10.150.240">
    <property type="entry name" value="Putative phosphatase, domain 2"/>
    <property type="match status" value="1"/>
</dbReference>
<keyword evidence="4" id="KW-0460">Magnesium</keyword>
<comment type="similarity">
    <text evidence="2">Belongs to the HAD-like hydrolase superfamily. CbbY/CbbZ/Gph/YieH family.</text>
</comment>
<keyword evidence="5" id="KW-0119">Carbohydrate metabolism</keyword>
<evidence type="ECO:0000256" key="3">
    <source>
        <dbReference type="ARBA" id="ARBA00022723"/>
    </source>
</evidence>
<accession>A0A0F4KTR3</accession>
<dbReference type="Proteomes" id="UP000033648">
    <property type="component" value="Unassembled WGS sequence"/>
</dbReference>
<dbReference type="Gene3D" id="3.40.50.1000">
    <property type="entry name" value="HAD superfamily/HAD-like"/>
    <property type="match status" value="1"/>
</dbReference>
<dbReference type="PATRIC" id="fig|1684.4.peg.1200"/>
<dbReference type="SFLD" id="SFLDS00003">
    <property type="entry name" value="Haloacid_Dehalogenase"/>
    <property type="match status" value="1"/>
</dbReference>
<evidence type="ECO:0000256" key="4">
    <source>
        <dbReference type="ARBA" id="ARBA00022842"/>
    </source>
</evidence>
<organism evidence="6 7">
    <name type="scientific">Bifidobacterium asteroides</name>
    <dbReference type="NCBI Taxonomy" id="1684"/>
    <lineage>
        <taxon>Bacteria</taxon>
        <taxon>Bacillati</taxon>
        <taxon>Actinomycetota</taxon>
        <taxon>Actinomycetes</taxon>
        <taxon>Bifidobacteriales</taxon>
        <taxon>Bifidobacteriaceae</taxon>
        <taxon>Bifidobacterium</taxon>
    </lineage>
</organism>
<dbReference type="InterPro" id="IPR023198">
    <property type="entry name" value="PGP-like_dom2"/>
</dbReference>
<dbReference type="GO" id="GO:0016787">
    <property type="term" value="F:hydrolase activity"/>
    <property type="evidence" value="ECO:0007669"/>
    <property type="project" value="UniProtKB-KW"/>
</dbReference>
<evidence type="ECO:0000256" key="2">
    <source>
        <dbReference type="ARBA" id="ARBA00006171"/>
    </source>
</evidence>
<dbReference type="AlphaFoldDB" id="A0A0F4KTR3"/>
<comment type="cofactor">
    <cofactor evidence="1">
        <name>Mg(2+)</name>
        <dbReference type="ChEBI" id="CHEBI:18420"/>
    </cofactor>
</comment>
<dbReference type="EMBL" id="JWME01000011">
    <property type="protein sequence ID" value="KJY49800.1"/>
    <property type="molecule type" value="Genomic_DNA"/>
</dbReference>
<dbReference type="InterPro" id="IPR023214">
    <property type="entry name" value="HAD_sf"/>
</dbReference>
<dbReference type="InterPro" id="IPR051600">
    <property type="entry name" value="Beta-PGM-like"/>
</dbReference>
<dbReference type="SFLD" id="SFLDG01129">
    <property type="entry name" value="C1.5:_HAD__Beta-PGM__Phosphata"/>
    <property type="match status" value="1"/>
</dbReference>
<dbReference type="InterPro" id="IPR036412">
    <property type="entry name" value="HAD-like_sf"/>
</dbReference>
<evidence type="ECO:0000256" key="5">
    <source>
        <dbReference type="ARBA" id="ARBA00023277"/>
    </source>
</evidence>
<evidence type="ECO:0000313" key="6">
    <source>
        <dbReference type="EMBL" id="KJY49800.1"/>
    </source>
</evidence>
<reference evidence="6 7" key="1">
    <citation type="submission" date="2014-12" db="EMBL/GenBank/DDBJ databases">
        <title>Comparative genomics of the lactic acid bacteria isolated from the honey bee gut.</title>
        <authorList>
            <person name="Ellegaard K.M."/>
            <person name="Tamarit D."/>
            <person name="Javelind E."/>
            <person name="Olofsson T."/>
            <person name="Andersson S.G."/>
            <person name="Vasquez A."/>
        </authorList>
    </citation>
    <scope>NUCLEOTIDE SEQUENCE [LARGE SCALE GENOMIC DNA]</scope>
    <source>
        <strain evidence="6 7">Bin2</strain>
    </source>
</reference>
<dbReference type="GO" id="GO:0046872">
    <property type="term" value="F:metal ion binding"/>
    <property type="evidence" value="ECO:0007669"/>
    <property type="project" value="UniProtKB-KW"/>
</dbReference>
<comment type="caution">
    <text evidence="6">The sequence shown here is derived from an EMBL/GenBank/DDBJ whole genome shotgun (WGS) entry which is preliminary data.</text>
</comment>
<proteinExistence type="inferred from homology"/>
<gene>
    <name evidence="6" type="ORF">JF69_11100</name>
</gene>
<dbReference type="PANTHER" id="PTHR46193">
    <property type="entry name" value="6-PHOSPHOGLUCONATE PHOSPHATASE"/>
    <property type="match status" value="1"/>
</dbReference>
<dbReference type="Pfam" id="PF00702">
    <property type="entry name" value="Hydrolase"/>
    <property type="match status" value="1"/>
</dbReference>